<dbReference type="EMBL" id="LR796798">
    <property type="protein sequence ID" value="CAB4166993.1"/>
    <property type="molecule type" value="Genomic_DNA"/>
</dbReference>
<sequence length="145" mass="16566">MATVEMKEETTVNASTSLTFSCYVRLKDNEQILIDIEEYGLQMVNGNLSHIPTGVIKKVRLEELNYQSSFNMSGVALYALQVRGFKKDGGLRFRSEMAYRLDQKTIDQIPDEYHNYARGVFAERMIQLQKELTTMTNKGVQIGTI</sequence>
<dbReference type="EMBL" id="LR796924">
    <property type="protein sequence ID" value="CAB4174858.1"/>
    <property type="molecule type" value="Genomic_DNA"/>
</dbReference>
<gene>
    <name evidence="3" type="ORF">UFOVP1034_66</name>
    <name evidence="4" type="ORF">UFOVP1177_66</name>
    <name evidence="5" type="ORF">UFOVP1243_53</name>
    <name evidence="6" type="ORF">UFOVP1581_92</name>
    <name evidence="1" type="ORF">UFOVP854_92</name>
    <name evidence="2" type="ORF">UFOVP964_92</name>
</gene>
<name>A0A6J5QDX9_9CAUD</name>
<dbReference type="EMBL" id="LR798433">
    <property type="protein sequence ID" value="CAB5231474.1"/>
    <property type="molecule type" value="Genomic_DNA"/>
</dbReference>
<evidence type="ECO:0000313" key="4">
    <source>
        <dbReference type="EMBL" id="CAB4189110.1"/>
    </source>
</evidence>
<evidence type="ECO:0000313" key="6">
    <source>
        <dbReference type="EMBL" id="CAB5231474.1"/>
    </source>
</evidence>
<evidence type="ECO:0000313" key="1">
    <source>
        <dbReference type="EMBL" id="CAB4166993.1"/>
    </source>
</evidence>
<dbReference type="EMBL" id="LR797196">
    <property type="protein sequence ID" value="CAB4193287.1"/>
    <property type="molecule type" value="Genomic_DNA"/>
</dbReference>
<dbReference type="EMBL" id="LR796979">
    <property type="protein sequence ID" value="CAB4179315.1"/>
    <property type="molecule type" value="Genomic_DNA"/>
</dbReference>
<evidence type="ECO:0000313" key="2">
    <source>
        <dbReference type="EMBL" id="CAB4174858.1"/>
    </source>
</evidence>
<organism evidence="3">
    <name type="scientific">uncultured Caudovirales phage</name>
    <dbReference type="NCBI Taxonomy" id="2100421"/>
    <lineage>
        <taxon>Viruses</taxon>
        <taxon>Duplodnaviria</taxon>
        <taxon>Heunggongvirae</taxon>
        <taxon>Uroviricota</taxon>
        <taxon>Caudoviricetes</taxon>
        <taxon>Peduoviridae</taxon>
        <taxon>Maltschvirus</taxon>
        <taxon>Maltschvirus maltsch</taxon>
    </lineage>
</organism>
<evidence type="ECO:0000313" key="3">
    <source>
        <dbReference type="EMBL" id="CAB4179315.1"/>
    </source>
</evidence>
<dbReference type="PROSITE" id="PS51257">
    <property type="entry name" value="PROKAR_LIPOPROTEIN"/>
    <property type="match status" value="1"/>
</dbReference>
<protein>
    <submittedName>
        <fullName evidence="3">Uncharacterized protein</fullName>
    </submittedName>
</protein>
<evidence type="ECO:0000313" key="5">
    <source>
        <dbReference type="EMBL" id="CAB4193287.1"/>
    </source>
</evidence>
<accession>A0A6J5QDX9</accession>
<proteinExistence type="predicted"/>
<reference evidence="3" key="1">
    <citation type="submission" date="2020-05" db="EMBL/GenBank/DDBJ databases">
        <authorList>
            <person name="Chiriac C."/>
            <person name="Salcher M."/>
            <person name="Ghai R."/>
            <person name="Kavagutti S V."/>
        </authorList>
    </citation>
    <scope>NUCLEOTIDE SEQUENCE</scope>
</reference>
<dbReference type="EMBL" id="LR797132">
    <property type="protein sequence ID" value="CAB4189110.1"/>
    <property type="molecule type" value="Genomic_DNA"/>
</dbReference>